<comment type="caution">
    <text evidence="2">The sequence shown here is derived from an EMBL/GenBank/DDBJ whole genome shotgun (WGS) entry which is preliminary data.</text>
</comment>
<dbReference type="SUPFAM" id="SSF55874">
    <property type="entry name" value="ATPase domain of HSP90 chaperone/DNA topoisomerase II/histidine kinase"/>
    <property type="match status" value="1"/>
</dbReference>
<dbReference type="Gene3D" id="3.30.565.10">
    <property type="entry name" value="Histidine kinase-like ATPase, C-terminal domain"/>
    <property type="match status" value="1"/>
</dbReference>
<dbReference type="PANTHER" id="PTHR35526:SF3">
    <property type="entry name" value="ANTI-SIGMA-F FACTOR RSBW"/>
    <property type="match status" value="1"/>
</dbReference>
<proteinExistence type="predicted"/>
<name>A0ABP7WDN1_9ACTN</name>
<keyword evidence="3" id="KW-1185">Reference proteome</keyword>
<feature type="region of interest" description="Disordered" evidence="1">
    <location>
        <begin position="1"/>
        <end position="21"/>
    </location>
</feature>
<organism evidence="2 3">
    <name type="scientific">Actinomadura miaoliensis</name>
    <dbReference type="NCBI Taxonomy" id="430685"/>
    <lineage>
        <taxon>Bacteria</taxon>
        <taxon>Bacillati</taxon>
        <taxon>Actinomycetota</taxon>
        <taxon>Actinomycetes</taxon>
        <taxon>Streptosporangiales</taxon>
        <taxon>Thermomonosporaceae</taxon>
        <taxon>Actinomadura</taxon>
    </lineage>
</organism>
<gene>
    <name evidence="2" type="ORF">GCM10022214_53080</name>
</gene>
<sequence length="165" mass="17771">MHSSSELIHDTSPPRAVPTEEPGIRAGWAWSLPRGPACARHARTLLADALAELGVPRDPIADAKLMVSELATNAYQHAADYGPHELWLAVDDDARPPAEVRCAVFDAFVDARLPGYSWTSGDCGRGLSIVAEMSQGRWGLLHTLSRLGTPVPGKAVWFVVPTRVA</sequence>
<evidence type="ECO:0000313" key="2">
    <source>
        <dbReference type="EMBL" id="GAA4086364.1"/>
    </source>
</evidence>
<evidence type="ECO:0000256" key="1">
    <source>
        <dbReference type="SAM" id="MobiDB-lite"/>
    </source>
</evidence>
<dbReference type="EMBL" id="BAAAZG010000039">
    <property type="protein sequence ID" value="GAA4086364.1"/>
    <property type="molecule type" value="Genomic_DNA"/>
</dbReference>
<dbReference type="RefSeq" id="WP_344952726.1">
    <property type="nucleotide sequence ID" value="NZ_BAAAZG010000039.1"/>
</dbReference>
<dbReference type="PANTHER" id="PTHR35526">
    <property type="entry name" value="ANTI-SIGMA-F FACTOR RSBW-RELATED"/>
    <property type="match status" value="1"/>
</dbReference>
<evidence type="ECO:0008006" key="4">
    <source>
        <dbReference type="Google" id="ProtNLM"/>
    </source>
</evidence>
<dbReference type="CDD" id="cd16936">
    <property type="entry name" value="HATPase_RsbW-like"/>
    <property type="match status" value="1"/>
</dbReference>
<reference evidence="3" key="1">
    <citation type="journal article" date="2019" name="Int. J. Syst. Evol. Microbiol.">
        <title>The Global Catalogue of Microorganisms (GCM) 10K type strain sequencing project: providing services to taxonomists for standard genome sequencing and annotation.</title>
        <authorList>
            <consortium name="The Broad Institute Genomics Platform"/>
            <consortium name="The Broad Institute Genome Sequencing Center for Infectious Disease"/>
            <person name="Wu L."/>
            <person name="Ma J."/>
        </authorList>
    </citation>
    <scope>NUCLEOTIDE SEQUENCE [LARGE SCALE GENOMIC DNA]</scope>
    <source>
        <strain evidence="3">JCM 16702</strain>
    </source>
</reference>
<evidence type="ECO:0000313" key="3">
    <source>
        <dbReference type="Proteomes" id="UP001500683"/>
    </source>
</evidence>
<dbReference type="Proteomes" id="UP001500683">
    <property type="component" value="Unassembled WGS sequence"/>
</dbReference>
<protein>
    <recommendedName>
        <fullName evidence="4">ATP-binding protein</fullName>
    </recommendedName>
</protein>
<accession>A0ABP7WDN1</accession>
<dbReference type="InterPro" id="IPR050267">
    <property type="entry name" value="Anti-sigma-factor_SerPK"/>
</dbReference>
<dbReference type="InterPro" id="IPR036890">
    <property type="entry name" value="HATPase_C_sf"/>
</dbReference>